<dbReference type="OrthoDB" id="355934at2"/>
<evidence type="ECO:0000313" key="1">
    <source>
        <dbReference type="EMBL" id="RED60506.1"/>
    </source>
</evidence>
<proteinExistence type="predicted"/>
<comment type="caution">
    <text evidence="1">The sequence shown here is derived from an EMBL/GenBank/DDBJ whole genome shotgun (WGS) entry which is preliminary data.</text>
</comment>
<gene>
    <name evidence="1" type="ORF">DFP98_13028</name>
</gene>
<keyword evidence="2" id="KW-1185">Reference proteome</keyword>
<name>A0A3D9IH79_9BACL</name>
<reference evidence="1 2" key="1">
    <citation type="submission" date="2018-07" db="EMBL/GenBank/DDBJ databases">
        <title>Genomic Encyclopedia of Type Strains, Phase III (KMG-III): the genomes of soil and plant-associated and newly described type strains.</title>
        <authorList>
            <person name="Whitman W."/>
        </authorList>
    </citation>
    <scope>NUCLEOTIDE SEQUENCE [LARGE SCALE GENOMIC DNA]</scope>
    <source>
        <strain evidence="1 2">CECT 7287</strain>
    </source>
</reference>
<dbReference type="EMBL" id="QRDZ01000030">
    <property type="protein sequence ID" value="RED60506.1"/>
    <property type="molecule type" value="Genomic_DNA"/>
</dbReference>
<protein>
    <submittedName>
        <fullName evidence="1">Uncharacterized protein</fullName>
    </submittedName>
</protein>
<dbReference type="RefSeq" id="WP_116064158.1">
    <property type="nucleotide sequence ID" value="NZ_QRDZ01000030.1"/>
</dbReference>
<organism evidence="1 2">
    <name type="scientific">Cohnella phaseoli</name>
    <dbReference type="NCBI Taxonomy" id="456490"/>
    <lineage>
        <taxon>Bacteria</taxon>
        <taxon>Bacillati</taxon>
        <taxon>Bacillota</taxon>
        <taxon>Bacilli</taxon>
        <taxon>Bacillales</taxon>
        <taxon>Paenibacillaceae</taxon>
        <taxon>Cohnella</taxon>
    </lineage>
</organism>
<evidence type="ECO:0000313" key="2">
    <source>
        <dbReference type="Proteomes" id="UP000256977"/>
    </source>
</evidence>
<dbReference type="AlphaFoldDB" id="A0A3D9IH79"/>
<accession>A0A3D9IH79</accession>
<sequence length="291" mass="34470">MLDDIYSIETIEQLTVRIQEEPSPDALRQALFAEYDRYADYANIQEWNKLVRVCEALHIVGWKEREPVEAIAEKWINGSYYSSLRTRTFHTIEGTAKGWSKRGDSFVIDDGRDPTDYGISSLATQRNSLPKNPVRLVRSGNYQQSVQPFVDCLRELRERLDRDMRQERYGSDFDYFAVQCWFSHHDDPSPTMRYEYFHTEEDVPPHFAESYYIRPRLQTSKLAKRNGQLKIEFTRHFTRHEGELAVETLKELFKQDLLEMVAILEEKLKKKKLSYRTDLLRQDLEAVLAQW</sequence>
<dbReference type="Proteomes" id="UP000256977">
    <property type="component" value="Unassembled WGS sequence"/>
</dbReference>